<dbReference type="InterPro" id="IPR012944">
    <property type="entry name" value="SusD_RagB_dom"/>
</dbReference>
<protein>
    <submittedName>
        <fullName evidence="9">RagB/SusD domain-containing protein</fullName>
    </submittedName>
</protein>
<evidence type="ECO:0000313" key="9">
    <source>
        <dbReference type="EMBL" id="AEE49017.1"/>
    </source>
</evidence>
<dbReference type="CDD" id="cd08977">
    <property type="entry name" value="SusD"/>
    <property type="match status" value="1"/>
</dbReference>
<reference key="2">
    <citation type="submission" date="2011-04" db="EMBL/GenBank/DDBJ databases">
        <title>Complete sequence of chromosome of Haliscomenobacter hydrossis DSM 1100.</title>
        <authorList>
            <consortium name="US DOE Joint Genome Institute (JGI-PGF)"/>
            <person name="Lucas S."/>
            <person name="Han J."/>
            <person name="Lapidus A."/>
            <person name="Bruce D."/>
            <person name="Goodwin L."/>
            <person name="Pitluck S."/>
            <person name="Peters L."/>
            <person name="Kyrpides N."/>
            <person name="Mavromatis K."/>
            <person name="Ivanova N."/>
            <person name="Ovchinnikova G."/>
            <person name="Pagani I."/>
            <person name="Daligault H."/>
            <person name="Detter J.C."/>
            <person name="Han C."/>
            <person name="Land M."/>
            <person name="Hauser L."/>
            <person name="Markowitz V."/>
            <person name="Cheng J.-F."/>
            <person name="Hugenholtz P."/>
            <person name="Woyke T."/>
            <person name="Wu D."/>
            <person name="Verbarg S."/>
            <person name="Frueling A."/>
            <person name="Brambilla E."/>
            <person name="Klenk H.-P."/>
            <person name="Eisen J.A."/>
        </authorList>
    </citation>
    <scope>NUCLEOTIDE SEQUENCE</scope>
    <source>
        <strain>DSM 1100</strain>
    </source>
</reference>
<dbReference type="GO" id="GO:0009279">
    <property type="term" value="C:cell outer membrane"/>
    <property type="evidence" value="ECO:0007669"/>
    <property type="project" value="UniProtKB-SubCell"/>
</dbReference>
<organism evidence="9 10">
    <name type="scientific">Haliscomenobacter hydrossis (strain ATCC 27775 / DSM 1100 / LMG 10767 / O)</name>
    <dbReference type="NCBI Taxonomy" id="760192"/>
    <lineage>
        <taxon>Bacteria</taxon>
        <taxon>Pseudomonadati</taxon>
        <taxon>Bacteroidota</taxon>
        <taxon>Saprospiria</taxon>
        <taxon>Saprospirales</taxon>
        <taxon>Haliscomenobacteraceae</taxon>
        <taxon>Haliscomenobacter</taxon>
    </lineage>
</organism>
<comment type="subcellular location">
    <subcellularLocation>
        <location evidence="1">Cell outer membrane</location>
    </subcellularLocation>
</comment>
<evidence type="ECO:0000259" key="7">
    <source>
        <dbReference type="Pfam" id="PF07980"/>
    </source>
</evidence>
<evidence type="ECO:0000256" key="3">
    <source>
        <dbReference type="ARBA" id="ARBA00022729"/>
    </source>
</evidence>
<dbReference type="AlphaFoldDB" id="F4KRM8"/>
<feature type="chain" id="PRO_5003316984" evidence="6">
    <location>
        <begin position="26"/>
        <end position="497"/>
    </location>
</feature>
<dbReference type="SUPFAM" id="SSF48452">
    <property type="entry name" value="TPR-like"/>
    <property type="match status" value="1"/>
</dbReference>
<accession>F4KRM8</accession>
<dbReference type="Pfam" id="PF14322">
    <property type="entry name" value="SusD-like_3"/>
    <property type="match status" value="1"/>
</dbReference>
<dbReference type="eggNOG" id="COG0702">
    <property type="taxonomic scope" value="Bacteria"/>
</dbReference>
<gene>
    <name evidence="9" type="ordered locus">Halhy_1119</name>
</gene>
<dbReference type="KEGG" id="hhy:Halhy_1119"/>
<keyword evidence="4" id="KW-0472">Membrane</keyword>
<reference evidence="9 10" key="1">
    <citation type="journal article" date="2011" name="Stand. Genomic Sci.">
        <title>Complete genome sequence of Haliscomenobacter hydrossis type strain (O).</title>
        <authorList>
            <consortium name="US DOE Joint Genome Institute (JGI-PGF)"/>
            <person name="Daligault H."/>
            <person name="Lapidus A."/>
            <person name="Zeytun A."/>
            <person name="Nolan M."/>
            <person name="Lucas S."/>
            <person name="Del Rio T.G."/>
            <person name="Tice H."/>
            <person name="Cheng J.F."/>
            <person name="Tapia R."/>
            <person name="Han C."/>
            <person name="Goodwin L."/>
            <person name="Pitluck S."/>
            <person name="Liolios K."/>
            <person name="Pagani I."/>
            <person name="Ivanova N."/>
            <person name="Huntemann M."/>
            <person name="Mavromatis K."/>
            <person name="Mikhailova N."/>
            <person name="Pati A."/>
            <person name="Chen A."/>
            <person name="Palaniappan K."/>
            <person name="Land M."/>
            <person name="Hauser L."/>
            <person name="Brambilla E.M."/>
            <person name="Rohde M."/>
            <person name="Verbarg S."/>
            <person name="Goker M."/>
            <person name="Bristow J."/>
            <person name="Eisen J.A."/>
            <person name="Markowitz V."/>
            <person name="Hugenholtz P."/>
            <person name="Kyrpides N.C."/>
            <person name="Klenk H.P."/>
            <person name="Woyke T."/>
        </authorList>
    </citation>
    <scope>NUCLEOTIDE SEQUENCE [LARGE SCALE GENOMIC DNA]</scope>
    <source>
        <strain evidence="10">ATCC 27775 / DSM 1100 / LMG 10767 / O</strain>
    </source>
</reference>
<dbReference type="Proteomes" id="UP000008461">
    <property type="component" value="Chromosome"/>
</dbReference>
<evidence type="ECO:0000259" key="8">
    <source>
        <dbReference type="Pfam" id="PF14322"/>
    </source>
</evidence>
<keyword evidence="3 6" id="KW-0732">Signal</keyword>
<evidence type="ECO:0000256" key="2">
    <source>
        <dbReference type="ARBA" id="ARBA00006275"/>
    </source>
</evidence>
<dbReference type="Pfam" id="PF07980">
    <property type="entry name" value="SusD_RagB"/>
    <property type="match status" value="1"/>
</dbReference>
<feature type="domain" description="SusD-like N-terminal" evidence="8">
    <location>
        <begin position="107"/>
        <end position="232"/>
    </location>
</feature>
<evidence type="ECO:0000256" key="1">
    <source>
        <dbReference type="ARBA" id="ARBA00004442"/>
    </source>
</evidence>
<sequence>MRNQYFFRMTASVMLVFMFANSCQNGDFLEVKPQGVINANNYFQTKDHAIWSVNATYNALRDWNLTSLPWLAMTDIVTDDAVKGSFPADAQRLTAFDDFSWDPGFPEDIRGSWRGHYQGIFRANVAIDGIPKVPVMDETLRKRLIAEAKFLRAHFYFNLVRWFGDLPLITRPLTQDEFYTQTRASVAEVYQLIVGDLTEAVASLPEKSAYAPEELGRATKGSARGLLAKVHLTQKDYANAEKYALEVINSNEYALLTDYTKIFLPEGENSSESVFEVQATALEASYAGATAWNMVQGVRGTPNLGWGFNLPSDDLMKAFEFGDPRRDATALLVGEALPDGSALVEDNPQIENERYNQKAWTPAHALLQDNGPSNIRMLRYADVLLIAAEALNENGKAQQALTYLNAVRARARGTRRNILPDVTVTDKDALRQRIWQERRVELAMEQQRWFDLVRTGQAETRMKAVGKNFLKGKHELFPIPQTEIDLGGGNLQQNQGY</sequence>
<dbReference type="InterPro" id="IPR011990">
    <property type="entry name" value="TPR-like_helical_dom_sf"/>
</dbReference>
<dbReference type="RefSeq" id="WP_013763572.1">
    <property type="nucleotide sequence ID" value="NC_015510.1"/>
</dbReference>
<dbReference type="InterPro" id="IPR033985">
    <property type="entry name" value="SusD-like_N"/>
</dbReference>
<dbReference type="OrthoDB" id="5694214at2"/>
<dbReference type="EMBL" id="CP002691">
    <property type="protein sequence ID" value="AEE49017.1"/>
    <property type="molecule type" value="Genomic_DNA"/>
</dbReference>
<comment type="similarity">
    <text evidence="2">Belongs to the SusD family.</text>
</comment>
<evidence type="ECO:0000256" key="4">
    <source>
        <dbReference type="ARBA" id="ARBA00023136"/>
    </source>
</evidence>
<keyword evidence="5" id="KW-0998">Cell outer membrane</keyword>
<feature type="domain" description="RagB/SusD" evidence="7">
    <location>
        <begin position="370"/>
        <end position="497"/>
    </location>
</feature>
<name>F4KRM8_HALH1</name>
<dbReference type="Gene3D" id="1.25.40.390">
    <property type="match status" value="1"/>
</dbReference>
<proteinExistence type="inferred from homology"/>
<dbReference type="STRING" id="760192.Halhy_1119"/>
<evidence type="ECO:0000256" key="5">
    <source>
        <dbReference type="ARBA" id="ARBA00023237"/>
    </source>
</evidence>
<evidence type="ECO:0000256" key="6">
    <source>
        <dbReference type="SAM" id="SignalP"/>
    </source>
</evidence>
<evidence type="ECO:0000313" key="10">
    <source>
        <dbReference type="Proteomes" id="UP000008461"/>
    </source>
</evidence>
<feature type="signal peptide" evidence="6">
    <location>
        <begin position="1"/>
        <end position="25"/>
    </location>
</feature>
<keyword evidence="10" id="KW-1185">Reference proteome</keyword>
<dbReference type="HOGENOM" id="CLU_015553_1_4_10"/>